<evidence type="ECO:0000256" key="7">
    <source>
        <dbReference type="ARBA" id="ARBA00023136"/>
    </source>
</evidence>
<dbReference type="SUPFAM" id="SSF103473">
    <property type="entry name" value="MFS general substrate transporter"/>
    <property type="match status" value="1"/>
</dbReference>
<feature type="transmembrane region" description="Helical" evidence="9">
    <location>
        <begin position="125"/>
        <end position="146"/>
    </location>
</feature>
<feature type="transmembrane region" description="Helical" evidence="9">
    <location>
        <begin position="215"/>
        <end position="236"/>
    </location>
</feature>
<feature type="region of interest" description="Disordered" evidence="8">
    <location>
        <begin position="483"/>
        <end position="535"/>
    </location>
</feature>
<feature type="transmembrane region" description="Helical" evidence="9">
    <location>
        <begin position="286"/>
        <end position="306"/>
    </location>
</feature>
<accession>A0ABP9QVX9</accession>
<evidence type="ECO:0000256" key="9">
    <source>
        <dbReference type="SAM" id="Phobius"/>
    </source>
</evidence>
<feature type="compositionally biased region" description="Basic and acidic residues" evidence="8">
    <location>
        <begin position="513"/>
        <end position="524"/>
    </location>
</feature>
<feature type="transmembrane region" description="Helical" evidence="9">
    <location>
        <begin position="185"/>
        <end position="203"/>
    </location>
</feature>
<reference evidence="12" key="1">
    <citation type="journal article" date="2019" name="Int. J. Syst. Evol. Microbiol.">
        <title>The Global Catalogue of Microorganisms (GCM) 10K type strain sequencing project: providing services to taxonomists for standard genome sequencing and annotation.</title>
        <authorList>
            <consortium name="The Broad Institute Genomics Platform"/>
            <consortium name="The Broad Institute Genome Sequencing Center for Infectious Disease"/>
            <person name="Wu L."/>
            <person name="Ma J."/>
        </authorList>
    </citation>
    <scope>NUCLEOTIDE SEQUENCE [LARGE SCALE GENOMIC DNA]</scope>
    <source>
        <strain evidence="12">JCM 18303</strain>
    </source>
</reference>
<organism evidence="11 12">
    <name type="scientific">Pseudonocardia eucalypti</name>
    <dbReference type="NCBI Taxonomy" id="648755"/>
    <lineage>
        <taxon>Bacteria</taxon>
        <taxon>Bacillati</taxon>
        <taxon>Actinomycetota</taxon>
        <taxon>Actinomycetes</taxon>
        <taxon>Pseudonocardiales</taxon>
        <taxon>Pseudonocardiaceae</taxon>
        <taxon>Pseudonocardia</taxon>
    </lineage>
</organism>
<sequence length="535" mass="57111">MVVLIVGMFMSVLDTSIVNVAIPRMQSELGASTDDIKWVVTGYTLALGVIVPLSGWLGERFGQTTVYLSSLLGFTAASALCGMAWSLDSMIAFRILQAIPGGVLPVVTMTLLYRIVPKERIGAAMGMYGLGVVFAPALGPTLGGYLVEYVNWRLIFYINVPVGILGAIAAFVVFPRIRPTSWPKFDLWGFLTIAYGLFALLLATDKGQDWGWTSYPILILLVSSALSLALFVVVELESANPLIDVRIFKVWPYTNSLILISVISIGLFTTLYYVPQFLQVTQGMQAFDAGLVLMPSALVMVVLMPIAGRLYDRFGPRWPATIGLAITAIGTYLMTSITPDTPRHVLIMWTALRNVGVGMSMMPIMTAGVAALATSRVGSGSAMNNVAQRVSSSLGLAIFGGMLTYQQAQLMSDRGGLYSTGANGLSAITQAAEQGPAGLYPIYMKLSASVLTTTYANLFLVVTVLCAIGVGLALLLRHGPAKPVEEAPAPAPAPAAPAEERRPTPVPAQSRKPSREETLDRLDEQSAQAAAGVHV</sequence>
<evidence type="ECO:0000259" key="10">
    <source>
        <dbReference type="PROSITE" id="PS50850"/>
    </source>
</evidence>
<protein>
    <submittedName>
        <fullName evidence="11">DHA2 family efflux MFS transporter permease subunit</fullName>
    </submittedName>
</protein>
<feature type="transmembrane region" description="Helical" evidence="9">
    <location>
        <begin position="257"/>
        <end position="274"/>
    </location>
</feature>
<dbReference type="Proteomes" id="UP001428817">
    <property type="component" value="Unassembled WGS sequence"/>
</dbReference>
<feature type="transmembrane region" description="Helical" evidence="9">
    <location>
        <begin position="455"/>
        <end position="476"/>
    </location>
</feature>
<evidence type="ECO:0000256" key="5">
    <source>
        <dbReference type="ARBA" id="ARBA00022692"/>
    </source>
</evidence>
<feature type="transmembrane region" description="Helical" evidence="9">
    <location>
        <begin position="355"/>
        <end position="374"/>
    </location>
</feature>
<evidence type="ECO:0000256" key="3">
    <source>
        <dbReference type="ARBA" id="ARBA00022448"/>
    </source>
</evidence>
<dbReference type="InterPro" id="IPR011701">
    <property type="entry name" value="MFS"/>
</dbReference>
<dbReference type="Pfam" id="PF07690">
    <property type="entry name" value="MFS_1"/>
    <property type="match status" value="1"/>
</dbReference>
<evidence type="ECO:0000256" key="8">
    <source>
        <dbReference type="SAM" id="MobiDB-lite"/>
    </source>
</evidence>
<evidence type="ECO:0000313" key="12">
    <source>
        <dbReference type="Proteomes" id="UP001428817"/>
    </source>
</evidence>
<dbReference type="PRINTS" id="PR01036">
    <property type="entry name" value="TCRTETB"/>
</dbReference>
<dbReference type="CDD" id="cd17503">
    <property type="entry name" value="MFS_LmrB_MDR_like"/>
    <property type="match status" value="1"/>
</dbReference>
<comment type="similarity">
    <text evidence="2">Belongs to the major facilitator superfamily. EmrB family.</text>
</comment>
<feature type="transmembrane region" description="Helical" evidence="9">
    <location>
        <begin position="152"/>
        <end position="173"/>
    </location>
</feature>
<feature type="transmembrane region" description="Helical" evidence="9">
    <location>
        <begin position="65"/>
        <end position="85"/>
    </location>
</feature>
<dbReference type="InterPro" id="IPR036259">
    <property type="entry name" value="MFS_trans_sf"/>
</dbReference>
<feature type="transmembrane region" description="Helical" evidence="9">
    <location>
        <begin position="318"/>
        <end position="335"/>
    </location>
</feature>
<evidence type="ECO:0000256" key="4">
    <source>
        <dbReference type="ARBA" id="ARBA00022475"/>
    </source>
</evidence>
<name>A0ABP9QVX9_9PSEU</name>
<dbReference type="NCBIfam" id="TIGR00711">
    <property type="entry name" value="efflux_EmrB"/>
    <property type="match status" value="1"/>
</dbReference>
<evidence type="ECO:0000313" key="11">
    <source>
        <dbReference type="EMBL" id="GAA5168470.1"/>
    </source>
</evidence>
<evidence type="ECO:0000256" key="2">
    <source>
        <dbReference type="ARBA" id="ARBA00008537"/>
    </source>
</evidence>
<feature type="transmembrane region" description="Helical" evidence="9">
    <location>
        <begin position="91"/>
        <end position="113"/>
    </location>
</feature>
<keyword evidence="12" id="KW-1185">Reference proteome</keyword>
<comment type="caution">
    <text evidence="11">The sequence shown here is derived from an EMBL/GenBank/DDBJ whole genome shotgun (WGS) entry which is preliminary data.</text>
</comment>
<dbReference type="PANTHER" id="PTHR42718:SF9">
    <property type="entry name" value="MAJOR FACILITATOR SUPERFAMILY MULTIDRUG TRANSPORTER MFSC"/>
    <property type="match status" value="1"/>
</dbReference>
<dbReference type="Gene3D" id="1.20.1250.20">
    <property type="entry name" value="MFS general substrate transporter like domains"/>
    <property type="match status" value="1"/>
</dbReference>
<proteinExistence type="inferred from homology"/>
<dbReference type="InterPro" id="IPR020846">
    <property type="entry name" value="MFS_dom"/>
</dbReference>
<keyword evidence="7 9" id="KW-0472">Membrane</keyword>
<evidence type="ECO:0000256" key="6">
    <source>
        <dbReference type="ARBA" id="ARBA00022989"/>
    </source>
</evidence>
<keyword evidence="5 9" id="KW-0812">Transmembrane</keyword>
<keyword evidence="4" id="KW-1003">Cell membrane</keyword>
<dbReference type="InterPro" id="IPR004638">
    <property type="entry name" value="EmrB-like"/>
</dbReference>
<feature type="transmembrane region" description="Helical" evidence="9">
    <location>
        <begin position="386"/>
        <end position="405"/>
    </location>
</feature>
<dbReference type="PROSITE" id="PS50850">
    <property type="entry name" value="MFS"/>
    <property type="match status" value="1"/>
</dbReference>
<dbReference type="EMBL" id="BAABJP010000039">
    <property type="protein sequence ID" value="GAA5168470.1"/>
    <property type="molecule type" value="Genomic_DNA"/>
</dbReference>
<keyword evidence="6 9" id="KW-1133">Transmembrane helix</keyword>
<gene>
    <name evidence="11" type="ORF">GCM10023321_62570</name>
</gene>
<feature type="domain" description="Major facilitator superfamily (MFS) profile" evidence="10">
    <location>
        <begin position="1"/>
        <end position="481"/>
    </location>
</feature>
<dbReference type="Gene3D" id="1.20.1720.10">
    <property type="entry name" value="Multidrug resistance protein D"/>
    <property type="match status" value="1"/>
</dbReference>
<keyword evidence="3" id="KW-0813">Transport</keyword>
<evidence type="ECO:0000256" key="1">
    <source>
        <dbReference type="ARBA" id="ARBA00004651"/>
    </source>
</evidence>
<comment type="subcellular location">
    <subcellularLocation>
        <location evidence="1">Cell membrane</location>
        <topology evidence="1">Multi-pass membrane protein</topology>
    </subcellularLocation>
</comment>
<dbReference type="PANTHER" id="PTHR42718">
    <property type="entry name" value="MAJOR FACILITATOR SUPERFAMILY MULTIDRUG TRANSPORTER MFSC"/>
    <property type="match status" value="1"/>
</dbReference>
<feature type="transmembrane region" description="Helical" evidence="9">
    <location>
        <begin position="36"/>
        <end position="58"/>
    </location>
</feature>